<organism evidence="2 3">
    <name type="scientific">Escherichia coli</name>
    <dbReference type="NCBI Taxonomy" id="562"/>
    <lineage>
        <taxon>Bacteria</taxon>
        <taxon>Pseudomonadati</taxon>
        <taxon>Pseudomonadota</taxon>
        <taxon>Gammaproteobacteria</taxon>
        <taxon>Enterobacterales</taxon>
        <taxon>Enterobacteriaceae</taxon>
        <taxon>Escherichia</taxon>
    </lineage>
</organism>
<dbReference type="PANTHER" id="PTHR35404">
    <property type="entry name" value="TRANSPOSASE OF TN10"/>
    <property type="match status" value="1"/>
</dbReference>
<feature type="transmembrane region" description="Helical" evidence="1">
    <location>
        <begin position="37"/>
        <end position="58"/>
    </location>
</feature>
<evidence type="ECO:0000256" key="1">
    <source>
        <dbReference type="SAM" id="Phobius"/>
    </source>
</evidence>
<protein>
    <submittedName>
        <fullName evidence="2">Transposase</fullName>
    </submittedName>
</protein>
<accession>A0A376W1P9</accession>
<dbReference type="EMBL" id="UGCV01000008">
    <property type="protein sequence ID" value="STJ18251.1"/>
    <property type="molecule type" value="Genomic_DNA"/>
</dbReference>
<sequence length="104" mass="11502">MKLYSRRMQIEQNSRDEKSERFGFGLRASYSCSAGRMLVLSLLATLSTIVLWLIGYHAENQGLHLIYQANSIKNAAGNLVSDVSGECLTTLPANFKTNGAKHHS</sequence>
<dbReference type="AlphaFoldDB" id="A0A376W1P9"/>
<reference evidence="2 3" key="1">
    <citation type="submission" date="2018-06" db="EMBL/GenBank/DDBJ databases">
        <authorList>
            <consortium name="Pathogen Informatics"/>
            <person name="Doyle S."/>
        </authorList>
    </citation>
    <scope>NUCLEOTIDE SEQUENCE [LARGE SCALE GENOMIC DNA]</scope>
    <source>
        <strain evidence="2 3">NCTC9081</strain>
    </source>
</reference>
<dbReference type="SUPFAM" id="SSF53098">
    <property type="entry name" value="Ribonuclease H-like"/>
    <property type="match status" value="1"/>
</dbReference>
<evidence type="ECO:0000313" key="3">
    <source>
        <dbReference type="Proteomes" id="UP000254716"/>
    </source>
</evidence>
<evidence type="ECO:0000313" key="2">
    <source>
        <dbReference type="EMBL" id="STJ18251.1"/>
    </source>
</evidence>
<dbReference type="Proteomes" id="UP000254716">
    <property type="component" value="Unassembled WGS sequence"/>
</dbReference>
<gene>
    <name evidence="2" type="ORF">NCTC9081_03728</name>
</gene>
<proteinExistence type="predicted"/>
<keyword evidence="1" id="KW-0472">Membrane</keyword>
<dbReference type="InterPro" id="IPR012337">
    <property type="entry name" value="RNaseH-like_sf"/>
</dbReference>
<keyword evidence="1" id="KW-0812">Transmembrane</keyword>
<dbReference type="PANTHER" id="PTHR35404:SF8">
    <property type="entry name" value="TRANSPOSASE OF TN10"/>
    <property type="match status" value="1"/>
</dbReference>
<keyword evidence="1" id="KW-1133">Transmembrane helix</keyword>
<name>A0A376W1P9_ECOLX</name>